<reference evidence="7 8" key="1">
    <citation type="submission" date="2021-07" db="EMBL/GenBank/DDBJ databases">
        <title>Stakelama flava sp. nov., a novel endophytic bacterium isolated from branch of Kandelia candel.</title>
        <authorList>
            <person name="Tuo L."/>
        </authorList>
    </citation>
    <scope>NUCLEOTIDE SEQUENCE [LARGE SCALE GENOMIC DNA]</scope>
    <source>
        <strain evidence="7 8">CBK3Z-3</strain>
    </source>
</reference>
<dbReference type="EC" id="3.4.11.-" evidence="2"/>
<keyword evidence="3" id="KW-0732">Signal</keyword>
<evidence type="ECO:0000256" key="2">
    <source>
        <dbReference type="RuleBase" id="RU364040"/>
    </source>
</evidence>
<accession>A0ABS6XPD1</accession>
<dbReference type="InterPro" id="IPR050344">
    <property type="entry name" value="Peptidase_M1_aminopeptidases"/>
</dbReference>
<dbReference type="PANTHER" id="PTHR11533:SF174">
    <property type="entry name" value="PUROMYCIN-SENSITIVE AMINOPEPTIDASE-RELATED"/>
    <property type="match status" value="1"/>
</dbReference>
<evidence type="ECO:0000259" key="6">
    <source>
        <dbReference type="Pfam" id="PF17900"/>
    </source>
</evidence>
<gene>
    <name evidence="7" type="ORF">KY084_14480</name>
</gene>
<dbReference type="Pfam" id="PF11838">
    <property type="entry name" value="ERAP1_C"/>
    <property type="match status" value="1"/>
</dbReference>
<keyword evidence="2" id="KW-0862">Zinc</keyword>
<sequence length="880" mass="94977">MRKLLLLAASSALILPSAALAQDATLPTGKLPDTATPQAYRLDLTVLPSEDRFSGHAEIDVTLNDAARMVYMHGRDLNVTKASATAGGKTFPVTFKQLTPLGLASLDFGRELPAGKVTLKFDYTAPFEDGPAGLYHIQVGDKWYSWTQFESIDARAAFPSFDEPGFKTPFTVTLTTRPGFEAVSNAPETGTVKTGDLVTHKFAATKPLPTYLMAFVVGPFETVATQAAPTEYRKDALPIRIVATQANADKMEFAKENSGPIVDLLEKYFGEPFPFPKLDQIGSPIMPGAMENAGADIYGDGILLLDQNPTTSDKQEFGMVVAHELSHQWFGDLVTPAWWDDIWLNESFANWMGYRIGNEWRPDLNIGTNAIGEAFDAMELDALKAGRPIHEKITDDRDINGAFDAITYGKGGQVVAMIAAYMGDAEFQKGVRLHLKRHAYGNASTDQFFQSLADASGDPRVLGAMKSFVDQQGVPVVTFAHAGNGDGYSVTQDRYHYLGTDVSPTMWTIPLCVRHGDERKCTLLADKSAKIDEPGSGVVMPNAGGTGYYRFDLPKDDWRTLIGQAASLPPGEALAMDDSLWARFQAGKGDPAELIAATKSMAANADSNAAVDNAGRWGGLVGHDVLPDSATDSYRAMIGSIYGPILDRLGFDPSGDSGDNDPDRQKLRRSVVSLMAGGAKDEAVRAKLANAARAYLNGDADAISPAYLDLGLGILVDQGDLAFAKQLAEKALASEDASFRSAALGAISGSGKADIANWLLNDFHDPRLRRNEQFRFLYGLAGNADTRQTAYDYVFANFDQIAGSAGIFLGSRLPALFNRSCSMEEADKLDQVMRPKIEEADVGMLGFNRTVEQIRTCANLKTARGAELASALKAAYPAKK</sequence>
<keyword evidence="8" id="KW-1185">Reference proteome</keyword>
<feature type="signal peptide" evidence="3">
    <location>
        <begin position="1"/>
        <end position="21"/>
    </location>
</feature>
<dbReference type="InterPro" id="IPR024571">
    <property type="entry name" value="ERAP1-like_C_dom"/>
</dbReference>
<dbReference type="Pfam" id="PF17900">
    <property type="entry name" value="Peptidase_M1_N"/>
    <property type="match status" value="1"/>
</dbReference>
<name>A0ABS6XPD1_9SPHN</name>
<evidence type="ECO:0000256" key="1">
    <source>
        <dbReference type="ARBA" id="ARBA00010136"/>
    </source>
</evidence>
<feature type="domain" description="Aminopeptidase N-like N-terminal" evidence="6">
    <location>
        <begin position="37"/>
        <end position="212"/>
    </location>
</feature>
<organism evidence="7 8">
    <name type="scientific">Stakelama flava</name>
    <dbReference type="NCBI Taxonomy" id="2860338"/>
    <lineage>
        <taxon>Bacteria</taxon>
        <taxon>Pseudomonadati</taxon>
        <taxon>Pseudomonadota</taxon>
        <taxon>Alphaproteobacteria</taxon>
        <taxon>Sphingomonadales</taxon>
        <taxon>Sphingomonadaceae</taxon>
        <taxon>Stakelama</taxon>
    </lineage>
</organism>
<feature type="domain" description="Peptidase M1 membrane alanine aminopeptidase" evidence="4">
    <location>
        <begin position="254"/>
        <end position="459"/>
    </location>
</feature>
<dbReference type="EMBL" id="JAHWZX010000017">
    <property type="protein sequence ID" value="MBW4332073.1"/>
    <property type="molecule type" value="Genomic_DNA"/>
</dbReference>
<keyword evidence="2" id="KW-0378">Hydrolase</keyword>
<feature type="domain" description="ERAP1-like C-terminal" evidence="5">
    <location>
        <begin position="539"/>
        <end position="854"/>
    </location>
</feature>
<evidence type="ECO:0000313" key="7">
    <source>
        <dbReference type="EMBL" id="MBW4332073.1"/>
    </source>
</evidence>
<dbReference type="PANTHER" id="PTHR11533">
    <property type="entry name" value="PROTEASE M1 ZINC METALLOPROTEASE"/>
    <property type="match status" value="1"/>
</dbReference>
<protein>
    <recommendedName>
        <fullName evidence="2">Aminopeptidase</fullName>
        <ecNumber evidence="2">3.4.11.-</ecNumber>
    </recommendedName>
</protein>
<keyword evidence="2" id="KW-0031">Aminopeptidase</keyword>
<dbReference type="InterPro" id="IPR034016">
    <property type="entry name" value="M1_APN-typ"/>
</dbReference>
<evidence type="ECO:0000313" key="8">
    <source>
        <dbReference type="Proteomes" id="UP001197214"/>
    </source>
</evidence>
<dbReference type="Proteomes" id="UP001197214">
    <property type="component" value="Unassembled WGS sequence"/>
</dbReference>
<dbReference type="CDD" id="cd09601">
    <property type="entry name" value="M1_APN-Q_like"/>
    <property type="match status" value="1"/>
</dbReference>
<feature type="chain" id="PRO_5045679772" description="Aminopeptidase" evidence="3">
    <location>
        <begin position="22"/>
        <end position="880"/>
    </location>
</feature>
<dbReference type="InterPro" id="IPR014782">
    <property type="entry name" value="Peptidase_M1_dom"/>
</dbReference>
<keyword evidence="2" id="KW-0645">Protease</keyword>
<comment type="caution">
    <text evidence="7">The sequence shown here is derived from an EMBL/GenBank/DDBJ whole genome shotgun (WGS) entry which is preliminary data.</text>
</comment>
<keyword evidence="2" id="KW-0479">Metal-binding</keyword>
<evidence type="ECO:0000256" key="3">
    <source>
        <dbReference type="SAM" id="SignalP"/>
    </source>
</evidence>
<keyword evidence="2" id="KW-0482">Metalloprotease</keyword>
<comment type="cofactor">
    <cofactor evidence="2">
        <name>Zn(2+)</name>
        <dbReference type="ChEBI" id="CHEBI:29105"/>
    </cofactor>
    <text evidence="2">Binds 1 zinc ion per subunit.</text>
</comment>
<dbReference type="InterPro" id="IPR045357">
    <property type="entry name" value="Aminopeptidase_N-like_N"/>
</dbReference>
<proteinExistence type="inferred from homology"/>
<comment type="similarity">
    <text evidence="1 2">Belongs to the peptidase M1 family.</text>
</comment>
<evidence type="ECO:0000259" key="5">
    <source>
        <dbReference type="Pfam" id="PF11838"/>
    </source>
</evidence>
<dbReference type="Pfam" id="PF01433">
    <property type="entry name" value="Peptidase_M1"/>
    <property type="match status" value="1"/>
</dbReference>
<evidence type="ECO:0000259" key="4">
    <source>
        <dbReference type="Pfam" id="PF01433"/>
    </source>
</evidence>